<keyword evidence="3" id="KW-1185">Reference proteome</keyword>
<dbReference type="Proteomes" id="UP000242886">
    <property type="component" value="Chromosome SDENCHOL"/>
</dbReference>
<evidence type="ECO:0008006" key="4">
    <source>
        <dbReference type="Google" id="ProtNLM"/>
    </source>
</evidence>
<keyword evidence="1" id="KW-0472">Membrane</keyword>
<evidence type="ECO:0000256" key="1">
    <source>
        <dbReference type="SAM" id="Phobius"/>
    </source>
</evidence>
<protein>
    <recommendedName>
        <fullName evidence="4">MSHA biogenesis protein MshI</fullName>
    </recommendedName>
</protein>
<reference evidence="2" key="1">
    <citation type="submission" date="2017-03" db="EMBL/GenBank/DDBJ databases">
        <authorList>
            <consortium name="AG Boll"/>
        </authorList>
    </citation>
    <scope>NUCLEOTIDE SEQUENCE [LARGE SCALE GENOMIC DNA]</scope>
    <source>
        <strain evidence="2">Chol</strain>
    </source>
</reference>
<dbReference type="OrthoDB" id="5405677at2"/>
<dbReference type="RefSeq" id="WP_067169781.1">
    <property type="nucleotide sequence ID" value="NZ_LFZK01000001.1"/>
</dbReference>
<evidence type="ECO:0000313" key="2">
    <source>
        <dbReference type="EMBL" id="SMB29886.1"/>
    </source>
</evidence>
<organism evidence="2 3">
    <name type="scientific">Sterolibacterium denitrificans</name>
    <dbReference type="NCBI Taxonomy" id="157592"/>
    <lineage>
        <taxon>Bacteria</taxon>
        <taxon>Pseudomonadati</taxon>
        <taxon>Pseudomonadota</taxon>
        <taxon>Betaproteobacteria</taxon>
        <taxon>Nitrosomonadales</taxon>
        <taxon>Sterolibacteriaceae</taxon>
        <taxon>Sterolibacterium</taxon>
    </lineage>
</organism>
<evidence type="ECO:0000313" key="3">
    <source>
        <dbReference type="Proteomes" id="UP000242886"/>
    </source>
</evidence>
<sequence>MLQQINLINPALRKTRDLLSAVPLAMAVGVLLVLILVAGSVARQRASSAQVEADKRAEELKAAQAQLVEMSARTTEAAIDPVLAEELSNSRAMLNLREEVIATLERGVFTGNSGFAEFLRGFARQAPNGLWLTGFVLNPVSRDVEIRGRMLRSTALPEFIQRLKSEAVFRGVSFSSLVIERPAQDAVPELDSASASVSAHVKAASPDYIEFVIRTTPVETSRSAAGVAASGKTTVLEVRQ</sequence>
<accession>A0A7Z7MWD8</accession>
<dbReference type="InterPro" id="IPR007813">
    <property type="entry name" value="PilN"/>
</dbReference>
<keyword evidence="1" id="KW-0812">Transmembrane</keyword>
<dbReference type="EMBL" id="LT837803">
    <property type="protein sequence ID" value="SMB29886.1"/>
    <property type="molecule type" value="Genomic_DNA"/>
</dbReference>
<keyword evidence="1" id="KW-1133">Transmembrane helix</keyword>
<gene>
    <name evidence="2" type="ORF">SDENCHOL_20901</name>
</gene>
<dbReference type="Pfam" id="PF05137">
    <property type="entry name" value="PilN"/>
    <property type="match status" value="1"/>
</dbReference>
<proteinExistence type="predicted"/>
<dbReference type="AlphaFoldDB" id="A0A7Z7MWD8"/>
<feature type="transmembrane region" description="Helical" evidence="1">
    <location>
        <begin position="21"/>
        <end position="42"/>
    </location>
</feature>
<name>A0A7Z7MWD8_9PROT</name>